<proteinExistence type="predicted"/>
<name>A0AB39N4A6_9ACTN</name>
<feature type="compositionally biased region" description="Basic and acidic residues" evidence="1">
    <location>
        <begin position="286"/>
        <end position="297"/>
    </location>
</feature>
<evidence type="ECO:0000256" key="1">
    <source>
        <dbReference type="SAM" id="MobiDB-lite"/>
    </source>
</evidence>
<sequence>MNHDALDITEAHYELVISVDARRSGAYDDVDKVRMRERIYRVLETAFTHAKMARDAVHLEDRGDGVLLSVPGRIAASRLLGLWLIEVHEKLRDENRGLAVPLGLRIGMHVGPVRHDGRGISGRAVDLACRLADSSVARGLLDAEKADLVLVTSQSLYDDVVGAGGKFIEPAHYSPARLELKEGEVTAWFHLPGRTAPVIPQPEPAPPAPAPSSSPTPSSPAAGGPLHAVDGGEFDGEGFDDSDEFEVVGDGMSGHRPGGVGIHYNVIGDMSHHHHNDYQGNVHIGRNTDRDAEQGRG</sequence>
<accession>A0AB39N4A6</accession>
<reference evidence="2" key="1">
    <citation type="submission" date="2024-07" db="EMBL/GenBank/DDBJ databases">
        <authorList>
            <person name="Yu S.T."/>
        </authorList>
    </citation>
    <scope>NUCLEOTIDE SEQUENCE</scope>
    <source>
        <strain evidence="2">R11</strain>
    </source>
</reference>
<gene>
    <name evidence="2" type="ORF">AB5J55_29405</name>
</gene>
<dbReference type="EMBL" id="CP163432">
    <property type="protein sequence ID" value="XDQ13455.1"/>
    <property type="molecule type" value="Genomic_DNA"/>
</dbReference>
<feature type="region of interest" description="Disordered" evidence="1">
    <location>
        <begin position="273"/>
        <end position="297"/>
    </location>
</feature>
<protein>
    <recommendedName>
        <fullName evidence="3">Guanylate cyclase domain-containing protein</fullName>
    </recommendedName>
</protein>
<dbReference type="AlphaFoldDB" id="A0AB39N4A6"/>
<dbReference type="InterPro" id="IPR029787">
    <property type="entry name" value="Nucleotide_cyclase"/>
</dbReference>
<feature type="region of interest" description="Disordered" evidence="1">
    <location>
        <begin position="194"/>
        <end position="256"/>
    </location>
</feature>
<feature type="compositionally biased region" description="Acidic residues" evidence="1">
    <location>
        <begin position="232"/>
        <end position="247"/>
    </location>
</feature>
<evidence type="ECO:0008006" key="3">
    <source>
        <dbReference type="Google" id="ProtNLM"/>
    </source>
</evidence>
<evidence type="ECO:0000313" key="2">
    <source>
        <dbReference type="EMBL" id="XDQ13455.1"/>
    </source>
</evidence>
<dbReference type="SUPFAM" id="SSF55073">
    <property type="entry name" value="Nucleotide cyclase"/>
    <property type="match status" value="1"/>
</dbReference>
<feature type="compositionally biased region" description="Pro residues" evidence="1">
    <location>
        <begin position="199"/>
        <end position="218"/>
    </location>
</feature>
<dbReference type="RefSeq" id="WP_369273518.1">
    <property type="nucleotide sequence ID" value="NZ_CP163432.1"/>
</dbReference>
<dbReference type="Gene3D" id="3.30.70.1230">
    <property type="entry name" value="Nucleotide cyclase"/>
    <property type="match status" value="1"/>
</dbReference>
<organism evidence="2">
    <name type="scientific">Streptomyces sp. R11</name>
    <dbReference type="NCBI Taxonomy" id="3238625"/>
    <lineage>
        <taxon>Bacteria</taxon>
        <taxon>Bacillati</taxon>
        <taxon>Actinomycetota</taxon>
        <taxon>Actinomycetes</taxon>
        <taxon>Kitasatosporales</taxon>
        <taxon>Streptomycetaceae</taxon>
        <taxon>Streptomyces</taxon>
    </lineage>
</organism>